<feature type="transmembrane region" description="Helical" evidence="1">
    <location>
        <begin position="34"/>
        <end position="56"/>
    </location>
</feature>
<dbReference type="Proteomes" id="UP000774617">
    <property type="component" value="Unassembled WGS sequence"/>
</dbReference>
<reference evidence="2 3" key="1">
    <citation type="journal article" date="2021" name="Nat. Commun.">
        <title>Genetic determinants of endophytism in the Arabidopsis root mycobiome.</title>
        <authorList>
            <person name="Mesny F."/>
            <person name="Miyauchi S."/>
            <person name="Thiergart T."/>
            <person name="Pickel B."/>
            <person name="Atanasova L."/>
            <person name="Karlsson M."/>
            <person name="Huettel B."/>
            <person name="Barry K.W."/>
            <person name="Haridas S."/>
            <person name="Chen C."/>
            <person name="Bauer D."/>
            <person name="Andreopoulos W."/>
            <person name="Pangilinan J."/>
            <person name="LaButti K."/>
            <person name="Riley R."/>
            <person name="Lipzen A."/>
            <person name="Clum A."/>
            <person name="Drula E."/>
            <person name="Henrissat B."/>
            <person name="Kohler A."/>
            <person name="Grigoriev I.V."/>
            <person name="Martin F.M."/>
            <person name="Hacquard S."/>
        </authorList>
    </citation>
    <scope>NUCLEOTIDE SEQUENCE [LARGE SCALE GENOMIC DNA]</scope>
    <source>
        <strain evidence="2 3">MPI-SDFR-AT-0080</strain>
    </source>
</reference>
<dbReference type="EMBL" id="JAGTJR010000095">
    <property type="protein sequence ID" value="KAH7011999.1"/>
    <property type="molecule type" value="Genomic_DNA"/>
</dbReference>
<keyword evidence="1" id="KW-1133">Transmembrane helix</keyword>
<comment type="caution">
    <text evidence="2">The sequence shown here is derived from an EMBL/GenBank/DDBJ whole genome shotgun (WGS) entry which is preliminary data.</text>
</comment>
<evidence type="ECO:0000313" key="2">
    <source>
        <dbReference type="EMBL" id="KAH7011999.1"/>
    </source>
</evidence>
<name>A0ABQ8FQB5_9PEZI</name>
<evidence type="ECO:0000256" key="1">
    <source>
        <dbReference type="SAM" id="Phobius"/>
    </source>
</evidence>
<keyword evidence="3" id="KW-1185">Reference proteome</keyword>
<evidence type="ECO:0000313" key="3">
    <source>
        <dbReference type="Proteomes" id="UP000774617"/>
    </source>
</evidence>
<feature type="transmembrane region" description="Helical" evidence="1">
    <location>
        <begin position="131"/>
        <end position="154"/>
    </location>
</feature>
<organism evidence="2 3">
    <name type="scientific">Macrophomina phaseolina</name>
    <dbReference type="NCBI Taxonomy" id="35725"/>
    <lineage>
        <taxon>Eukaryota</taxon>
        <taxon>Fungi</taxon>
        <taxon>Dikarya</taxon>
        <taxon>Ascomycota</taxon>
        <taxon>Pezizomycotina</taxon>
        <taxon>Dothideomycetes</taxon>
        <taxon>Dothideomycetes incertae sedis</taxon>
        <taxon>Botryosphaeriales</taxon>
        <taxon>Botryosphaeriaceae</taxon>
        <taxon>Macrophomina</taxon>
    </lineage>
</organism>
<proteinExistence type="predicted"/>
<gene>
    <name evidence="2" type="ORF">B0J12DRAFT_733729</name>
</gene>
<keyword evidence="1" id="KW-0472">Membrane</keyword>
<keyword evidence="1" id="KW-0812">Transmembrane</keyword>
<protein>
    <submittedName>
        <fullName evidence="2">Uncharacterized protein</fullName>
    </submittedName>
</protein>
<sequence>MAVPAAYTVALSFTALLCTALSLALAYKRDHRSLCVGYAISACFNIALVISSMLAIWSDRAVLNRAISAFLCLSIGANPLIQSEHLNKILSTGSQPRSLKDFHWGSFLKGFHLRSSLKKFNLRSFLKEQYVLVYIWFSRVAAIGKVVAAAMLALCYPSTLPDQANDRQGSLSCEGRIAYYIALCSST</sequence>
<feature type="transmembrane region" description="Helical" evidence="1">
    <location>
        <begin position="6"/>
        <end position="27"/>
    </location>
</feature>
<accession>A0ABQ8FQB5</accession>